<dbReference type="InterPro" id="IPR011990">
    <property type="entry name" value="TPR-like_helical_dom_sf"/>
</dbReference>
<feature type="transmembrane region" description="Helical" evidence="10">
    <location>
        <begin position="43"/>
        <end position="67"/>
    </location>
</feature>
<reference evidence="13" key="1">
    <citation type="journal article" date="2017" name="Proc. Natl. Acad. Sci. U.S.A.">
        <title>Simulation of Deepwater Horizon oil plume reveals substrate specialization within a complex community of hydrocarbon degraders.</title>
        <authorList>
            <person name="Hu P."/>
            <person name="Dubinsky E.A."/>
            <person name="Probst A.J."/>
            <person name="Wang J."/>
            <person name="Sieber C.M.K."/>
            <person name="Tom L.M."/>
            <person name="Gardinali P."/>
            <person name="Banfield J.F."/>
            <person name="Atlas R.M."/>
            <person name="Andersen G.L."/>
        </authorList>
    </citation>
    <scope>NUCLEOTIDE SEQUENCE [LARGE SCALE GENOMIC DNA]</scope>
</reference>
<keyword evidence="7 10" id="KW-1133">Transmembrane helix</keyword>
<evidence type="ECO:0000256" key="7">
    <source>
        <dbReference type="ARBA" id="ARBA00022989"/>
    </source>
</evidence>
<comment type="subcellular location">
    <subcellularLocation>
        <location evidence="2">Cell inner membrane</location>
        <topology evidence="2">Multi-pass membrane protein</topology>
    </subcellularLocation>
</comment>
<dbReference type="AlphaFoldDB" id="A0A1Y5HHA7"/>
<dbReference type="Proteomes" id="UP000227088">
    <property type="component" value="Unassembled WGS sequence"/>
</dbReference>
<evidence type="ECO:0000256" key="8">
    <source>
        <dbReference type="ARBA" id="ARBA00023136"/>
    </source>
</evidence>
<evidence type="ECO:0000313" key="12">
    <source>
        <dbReference type="EMBL" id="OUS36651.1"/>
    </source>
</evidence>
<dbReference type="Pfam" id="PF07219">
    <property type="entry name" value="HemY_N"/>
    <property type="match status" value="1"/>
</dbReference>
<evidence type="ECO:0000256" key="9">
    <source>
        <dbReference type="ARBA" id="ARBA00023244"/>
    </source>
</evidence>
<evidence type="ECO:0000256" key="6">
    <source>
        <dbReference type="ARBA" id="ARBA00022692"/>
    </source>
</evidence>
<keyword evidence="4" id="KW-1003">Cell membrane</keyword>
<comment type="function">
    <text evidence="1">Involved in a late step of protoheme IX synthesis.</text>
</comment>
<keyword evidence="5" id="KW-0997">Cell inner membrane</keyword>
<evidence type="ECO:0000256" key="1">
    <source>
        <dbReference type="ARBA" id="ARBA00002962"/>
    </source>
</evidence>
<evidence type="ECO:0000313" key="13">
    <source>
        <dbReference type="Proteomes" id="UP000227088"/>
    </source>
</evidence>
<dbReference type="Gene3D" id="1.25.40.10">
    <property type="entry name" value="Tetratricopeptide repeat domain"/>
    <property type="match status" value="2"/>
</dbReference>
<feature type="domain" description="HemY N-terminal" evidence="11">
    <location>
        <begin position="27"/>
        <end position="133"/>
    </location>
</feature>
<dbReference type="UniPathway" id="UPA00252"/>
<dbReference type="InterPro" id="IPR019734">
    <property type="entry name" value="TPR_rpt"/>
</dbReference>
<dbReference type="GO" id="GO:0042168">
    <property type="term" value="P:heme metabolic process"/>
    <property type="evidence" value="ECO:0007669"/>
    <property type="project" value="InterPro"/>
</dbReference>
<dbReference type="GO" id="GO:0006779">
    <property type="term" value="P:porphyrin-containing compound biosynthetic process"/>
    <property type="evidence" value="ECO:0007669"/>
    <property type="project" value="UniProtKB-KW"/>
</dbReference>
<accession>A0A1Y5HHA7</accession>
<gene>
    <name evidence="12" type="ORF">A9R00_11455</name>
</gene>
<dbReference type="PROSITE" id="PS50293">
    <property type="entry name" value="TPR_REGION"/>
    <property type="match status" value="1"/>
</dbReference>
<evidence type="ECO:0000256" key="10">
    <source>
        <dbReference type="SAM" id="Phobius"/>
    </source>
</evidence>
<dbReference type="Pfam" id="PF13181">
    <property type="entry name" value="TPR_8"/>
    <property type="match status" value="1"/>
</dbReference>
<dbReference type="InterPro" id="IPR005254">
    <property type="entry name" value="Heme_biosyn_assoc_TPR_pro"/>
</dbReference>
<keyword evidence="9" id="KW-0627">Porphyrin biosynthesis</keyword>
<evidence type="ECO:0000259" key="11">
    <source>
        <dbReference type="Pfam" id="PF07219"/>
    </source>
</evidence>
<name>A0A1Y5HHA7_OLEAN</name>
<comment type="caution">
    <text evidence="12">The sequence shown here is derived from an EMBL/GenBank/DDBJ whole genome shotgun (WGS) entry which is preliminary data.</text>
</comment>
<keyword evidence="6 10" id="KW-0812">Transmembrane</keyword>
<keyword evidence="8 10" id="KW-0472">Membrane</keyword>
<dbReference type="SUPFAM" id="SSF48452">
    <property type="entry name" value="TPR-like"/>
    <property type="match status" value="2"/>
</dbReference>
<proteinExistence type="predicted"/>
<evidence type="ECO:0000256" key="3">
    <source>
        <dbReference type="ARBA" id="ARBA00004744"/>
    </source>
</evidence>
<dbReference type="EMBL" id="MABE01000656">
    <property type="protein sequence ID" value="OUS36651.1"/>
    <property type="molecule type" value="Genomic_DNA"/>
</dbReference>
<organism evidence="12 13">
    <name type="scientific">Oleispira antarctica</name>
    <dbReference type="NCBI Taxonomy" id="188908"/>
    <lineage>
        <taxon>Bacteria</taxon>
        <taxon>Pseudomonadati</taxon>
        <taxon>Pseudomonadota</taxon>
        <taxon>Gammaproteobacteria</taxon>
        <taxon>Oceanospirillales</taxon>
        <taxon>Oceanospirillaceae</taxon>
        <taxon>Oleispira</taxon>
    </lineage>
</organism>
<dbReference type="GO" id="GO:0005886">
    <property type="term" value="C:plasma membrane"/>
    <property type="evidence" value="ECO:0007669"/>
    <property type="project" value="UniProtKB-SubCell"/>
</dbReference>
<evidence type="ECO:0000256" key="5">
    <source>
        <dbReference type="ARBA" id="ARBA00022519"/>
    </source>
</evidence>
<dbReference type="InterPro" id="IPR010817">
    <property type="entry name" value="HemY_N"/>
</dbReference>
<protein>
    <recommendedName>
        <fullName evidence="11">HemY N-terminal domain-containing protein</fullName>
    </recommendedName>
</protein>
<dbReference type="NCBIfam" id="TIGR00540">
    <property type="entry name" value="TPR_hemY_coli"/>
    <property type="match status" value="1"/>
</dbReference>
<sequence>MKKFVILISLFLLVGLSFGYLVSIDPGYVLFSWSNYTLETSFWFLNIMLLTFFFAVYLVFRFVLLLIGSDWRMNDWRQKRRASRGKRQTTRGFLSLAQGQWQTAERQLTQAAKLGDNPLINYLGAARAAYEKGDMDKSDQWLKEASHSTKGAELAVAITQIQLLLSRGQAEQALAVVLRLRKQNPKHKHLLKMHIKVLRELEDWVELKELLPTVRKLAKLIPKDRLKELEEKVVIQLMERAARGQGSVLQGAGQADLIKEIYNDAPRSVRLSVDVLRCYVELLLQLKQAGKAEQALRSALPSVWHDDLITLYGRIKGDDFQQQLLFAEKQLQERTNDPVLLLALGRIANRAGEEDKAQEYLEAATKIKALPEVHTELGYLLTKQGAFERACEHFNKALA</sequence>
<comment type="pathway">
    <text evidence="3">Porphyrin-containing compound metabolism; protoheme biosynthesis.</text>
</comment>
<evidence type="ECO:0000256" key="2">
    <source>
        <dbReference type="ARBA" id="ARBA00004429"/>
    </source>
</evidence>
<evidence type="ECO:0000256" key="4">
    <source>
        <dbReference type="ARBA" id="ARBA00022475"/>
    </source>
</evidence>